<organism evidence="4 5">
    <name type="scientific">Corallococcus aberystwythensis</name>
    <dbReference type="NCBI Taxonomy" id="2316722"/>
    <lineage>
        <taxon>Bacteria</taxon>
        <taxon>Pseudomonadati</taxon>
        <taxon>Myxococcota</taxon>
        <taxon>Myxococcia</taxon>
        <taxon>Myxococcales</taxon>
        <taxon>Cystobacterineae</taxon>
        <taxon>Myxococcaceae</taxon>
        <taxon>Corallococcus</taxon>
    </lineage>
</organism>
<dbReference type="NCBIfam" id="NF033510">
    <property type="entry name" value="Ca_tandemer"/>
    <property type="match status" value="1"/>
</dbReference>
<evidence type="ECO:0000313" key="4">
    <source>
        <dbReference type="EMBL" id="RKH74344.1"/>
    </source>
</evidence>
<dbReference type="Gene3D" id="2.60.40.10">
    <property type="entry name" value="Immunoglobulins"/>
    <property type="match status" value="1"/>
</dbReference>
<keyword evidence="2" id="KW-0732">Signal</keyword>
<reference evidence="5" key="1">
    <citation type="submission" date="2018-09" db="EMBL/GenBank/DDBJ databases">
        <authorList>
            <person name="Livingstone P.G."/>
            <person name="Whitworth D.E."/>
        </authorList>
    </citation>
    <scope>NUCLEOTIDE SEQUENCE [LARGE SCALE GENOMIC DNA]</scope>
    <source>
        <strain evidence="5">AB050A</strain>
    </source>
</reference>
<dbReference type="AlphaFoldDB" id="A0A3A8RFV0"/>
<dbReference type="PANTHER" id="PTHR34677">
    <property type="match status" value="1"/>
</dbReference>
<accession>A0A3A8RFV0</accession>
<keyword evidence="5" id="KW-1185">Reference proteome</keyword>
<evidence type="ECO:0000259" key="3">
    <source>
        <dbReference type="Pfam" id="PF19077"/>
    </source>
</evidence>
<feature type="region of interest" description="Disordered" evidence="1">
    <location>
        <begin position="309"/>
        <end position="365"/>
    </location>
</feature>
<proteinExistence type="predicted"/>
<gene>
    <name evidence="4" type="ORF">D7W81_01960</name>
</gene>
<evidence type="ECO:0000313" key="5">
    <source>
        <dbReference type="Proteomes" id="UP000267003"/>
    </source>
</evidence>
<feature type="compositionally biased region" description="Gly residues" evidence="1">
    <location>
        <begin position="310"/>
        <end position="342"/>
    </location>
</feature>
<name>A0A3A8RFV0_9BACT</name>
<feature type="domain" description="Bacterial Ig-like" evidence="3">
    <location>
        <begin position="66"/>
        <end position="136"/>
    </location>
</feature>
<dbReference type="RefSeq" id="WP_120553592.1">
    <property type="nucleotide sequence ID" value="NZ_RAWK01000007.1"/>
</dbReference>
<sequence>MTTSSYRLLVGALAALCLNARATAEASPVSPAVSPHPLAAALPDTPPAAPVILTPTLGLLLSTALPFYSGTAEVGAKVTLSLDGKVIATVTADVNGHWSYAPSLLELLSDGVHTLVAVSTNVAGQTGPAASVQFSILALGPETVIVSGPAAYSAQQKARFVFASSALLVSYQCALDSNTFAACDNPRDFTGLAEGPHQLQVRSRDLFGLLTDPTPATYSWTVDTVAPVVTLVTYPPPVLTGTVAPFGFSANETPATFQCSVDGLAFQVCLANITLENLLPGTHTLQVRAVDAAGNIGIAVRHSWDMIPAAGGGTGSDGGTGTGVDGGTGGTTDPGPGTGGGQTPDDSGVIGQTPDDEMLGGGLGCGAATPAPAMWAGALLAGLVARARRRKS</sequence>
<dbReference type="InterPro" id="IPR017756">
    <property type="entry name" value="TM_Gly-Cys-Arg_CS"/>
</dbReference>
<dbReference type="EMBL" id="RAWK01000007">
    <property type="protein sequence ID" value="RKH74344.1"/>
    <property type="molecule type" value="Genomic_DNA"/>
</dbReference>
<dbReference type="NCBIfam" id="TIGR03382">
    <property type="entry name" value="GC_trans_RRR"/>
    <property type="match status" value="1"/>
</dbReference>
<dbReference type="Pfam" id="PF19077">
    <property type="entry name" value="Big_13"/>
    <property type="match status" value="1"/>
</dbReference>
<comment type="caution">
    <text evidence="4">The sequence shown here is derived from an EMBL/GenBank/DDBJ whole genome shotgun (WGS) entry which is preliminary data.</text>
</comment>
<protein>
    <recommendedName>
        <fullName evidence="3">Bacterial Ig-like domain-containing protein</fullName>
    </recommendedName>
</protein>
<dbReference type="OrthoDB" id="5495046at2"/>
<feature type="signal peptide" evidence="2">
    <location>
        <begin position="1"/>
        <end position="22"/>
    </location>
</feature>
<dbReference type="InterPro" id="IPR044016">
    <property type="entry name" value="Big_13"/>
</dbReference>
<evidence type="ECO:0000256" key="2">
    <source>
        <dbReference type="SAM" id="SignalP"/>
    </source>
</evidence>
<dbReference type="InterPro" id="IPR013783">
    <property type="entry name" value="Ig-like_fold"/>
</dbReference>
<feature type="chain" id="PRO_5017350440" description="Bacterial Ig-like domain-containing protein" evidence="2">
    <location>
        <begin position="23"/>
        <end position="392"/>
    </location>
</feature>
<dbReference type="PANTHER" id="PTHR34677:SF3">
    <property type="entry name" value="BACTERIAL IG-LIKE DOMAIN-CONTAINING PROTEIN"/>
    <property type="match status" value="1"/>
</dbReference>
<dbReference type="Proteomes" id="UP000267003">
    <property type="component" value="Unassembled WGS sequence"/>
</dbReference>
<evidence type="ECO:0000256" key="1">
    <source>
        <dbReference type="SAM" id="MobiDB-lite"/>
    </source>
</evidence>